<feature type="signal peptide" evidence="1">
    <location>
        <begin position="1"/>
        <end position="25"/>
    </location>
</feature>
<keyword evidence="2" id="KW-1185">Reference proteome</keyword>
<sequence>MEKACARSFLTLTALVFVGIPLSLCLTPKECDSARRACREQFNTTGATDPQTVCDLAYNVSQCLQADPSCLSFTEDRLLFLDAKQYMEQNNFTTCDLNRLLPEPTEDCEKGLFNCLKDYADQSMMSEASLEEAKSCQNLVAFFDCQRAVSQCDSGADFKANLTREFQEEELRIGADCIDPRIQPIVTRKECDQFTNQCNTLSPSANDTDFCNKTKESLECIVSGQCKSDVELRILEQTTTKGLIESNITCDVADIFASSATDTDCSKAKSICLNTYVDSQLEKENPTKDEKCENLNTFIVCRQQATVCHKETGEFQKIADVEQERMGIECTLKALNHGGKVGVSLFLLVTAVFTKFFFA</sequence>
<feature type="chain" id="PRO_5045115101" evidence="1">
    <location>
        <begin position="26"/>
        <end position="359"/>
    </location>
</feature>
<proteinExistence type="predicted"/>
<accession>A0ABM0JQ27</accession>
<name>A0ABM0JQ27_APLCA</name>
<keyword evidence="1" id="KW-0732">Signal</keyword>
<evidence type="ECO:0000313" key="3">
    <source>
        <dbReference type="RefSeq" id="XP_005098888.1"/>
    </source>
</evidence>
<gene>
    <name evidence="3" type="primary">LOC101849461</name>
</gene>
<reference evidence="3" key="1">
    <citation type="submission" date="2025-08" db="UniProtKB">
        <authorList>
            <consortium name="RefSeq"/>
        </authorList>
    </citation>
    <scope>IDENTIFICATION</scope>
</reference>
<protein>
    <submittedName>
        <fullName evidence="3">Uncharacterized protein LOC101849461</fullName>
    </submittedName>
</protein>
<organism evidence="2 3">
    <name type="scientific">Aplysia californica</name>
    <name type="common">California sea hare</name>
    <dbReference type="NCBI Taxonomy" id="6500"/>
    <lineage>
        <taxon>Eukaryota</taxon>
        <taxon>Metazoa</taxon>
        <taxon>Spiralia</taxon>
        <taxon>Lophotrochozoa</taxon>
        <taxon>Mollusca</taxon>
        <taxon>Gastropoda</taxon>
        <taxon>Heterobranchia</taxon>
        <taxon>Euthyneura</taxon>
        <taxon>Tectipleura</taxon>
        <taxon>Aplysiida</taxon>
        <taxon>Aplysioidea</taxon>
        <taxon>Aplysiidae</taxon>
        <taxon>Aplysia</taxon>
    </lineage>
</organism>
<dbReference type="Proteomes" id="UP000694888">
    <property type="component" value="Unplaced"/>
</dbReference>
<dbReference type="RefSeq" id="XP_005098888.1">
    <property type="nucleotide sequence ID" value="XM_005098831.3"/>
</dbReference>
<evidence type="ECO:0000256" key="1">
    <source>
        <dbReference type="SAM" id="SignalP"/>
    </source>
</evidence>
<evidence type="ECO:0000313" key="2">
    <source>
        <dbReference type="Proteomes" id="UP000694888"/>
    </source>
</evidence>
<dbReference type="GeneID" id="101849461"/>